<reference evidence="1 2" key="1">
    <citation type="submission" date="2019-11" db="EMBL/GenBank/DDBJ databases">
        <title>FDA dAtabase for Regulatory Grade micrObial Sequences (FDA-ARGOS): Supporting development and validation of Infectious Disease Dx tests.</title>
        <authorList>
            <person name="Turner S."/>
            <person name="Byrd R."/>
            <person name="Tallon L."/>
            <person name="Sadzewicz L."/>
            <person name="Vavikolanu K."/>
            <person name="Mehta A."/>
            <person name="Aluvathingal J."/>
            <person name="Nadendla S."/>
            <person name="Myers T."/>
            <person name="Yan Y."/>
            <person name="Sichtig H."/>
        </authorList>
    </citation>
    <scope>NUCLEOTIDE SEQUENCE [LARGE SCALE GENOMIC DNA]</scope>
    <source>
        <strain evidence="1 2">FDAARGOS_741</strain>
    </source>
</reference>
<name>A0A2X4RF78_9BACL</name>
<sequence length="41" mass="4579">MKYIVVGTSHFGYEAVQTILKNDKNADIHLYERGSSASFMG</sequence>
<dbReference type="EMBL" id="CP046314">
    <property type="protein sequence ID" value="QGS09213.1"/>
    <property type="molecule type" value="Genomic_DNA"/>
</dbReference>
<dbReference type="Gene3D" id="3.50.50.60">
    <property type="entry name" value="FAD/NAD(P)-binding domain"/>
    <property type="match status" value="1"/>
</dbReference>
<dbReference type="OrthoDB" id="2990282at2"/>
<evidence type="ECO:0000313" key="1">
    <source>
        <dbReference type="EMBL" id="QGS09213.1"/>
    </source>
</evidence>
<keyword evidence="1" id="KW-0575">Peroxidase</keyword>
<dbReference type="AlphaFoldDB" id="A0A2X4RF78"/>
<dbReference type="Proteomes" id="UP000425411">
    <property type="component" value="Chromosome"/>
</dbReference>
<evidence type="ECO:0000313" key="2">
    <source>
        <dbReference type="Proteomes" id="UP000425411"/>
    </source>
</evidence>
<dbReference type="InterPro" id="IPR036188">
    <property type="entry name" value="FAD/NAD-bd_sf"/>
</dbReference>
<dbReference type="GO" id="GO:0004601">
    <property type="term" value="F:peroxidase activity"/>
    <property type="evidence" value="ECO:0007669"/>
    <property type="project" value="UniProtKB-KW"/>
</dbReference>
<accession>A0A2X4RF78</accession>
<organism evidence="1 2">
    <name type="scientific">Gemella morbillorum</name>
    <dbReference type="NCBI Taxonomy" id="29391"/>
    <lineage>
        <taxon>Bacteria</taxon>
        <taxon>Bacillati</taxon>
        <taxon>Bacillota</taxon>
        <taxon>Bacilli</taxon>
        <taxon>Bacillales</taxon>
        <taxon>Gemellaceae</taxon>
        <taxon>Gemella</taxon>
    </lineage>
</organism>
<protein>
    <submittedName>
        <fullName evidence="1">NADH peroxidase</fullName>
    </submittedName>
</protein>
<keyword evidence="2" id="KW-1185">Reference proteome</keyword>
<proteinExistence type="predicted"/>
<keyword evidence="1" id="KW-0560">Oxidoreductase</keyword>
<gene>
    <name evidence="1" type="ORF">FOC49_04670</name>
</gene>